<feature type="chain" id="PRO_5045724790" description="cellulase" evidence="7">
    <location>
        <begin position="36"/>
        <end position="420"/>
    </location>
</feature>
<dbReference type="InterPro" id="IPR006311">
    <property type="entry name" value="TAT_signal"/>
</dbReference>
<dbReference type="InterPro" id="IPR003610">
    <property type="entry name" value="CBM5/12"/>
</dbReference>
<dbReference type="Pfam" id="PF00150">
    <property type="entry name" value="Cellulase"/>
    <property type="match status" value="1"/>
</dbReference>
<feature type="domain" description="Chitin-binding type-3" evidence="8">
    <location>
        <begin position="40"/>
        <end position="88"/>
    </location>
</feature>
<dbReference type="PROSITE" id="PS00659">
    <property type="entry name" value="GLYCOSYL_HYDROL_F5"/>
    <property type="match status" value="1"/>
</dbReference>
<protein>
    <recommendedName>
        <fullName evidence="2">cellulase</fullName>
        <ecNumber evidence="2">3.2.1.4</ecNumber>
    </recommendedName>
</protein>
<dbReference type="InterPro" id="IPR036573">
    <property type="entry name" value="CBM_sf_5/12"/>
</dbReference>
<proteinExistence type="inferred from homology"/>
<reference evidence="9 10" key="1">
    <citation type="submission" date="2023-07" db="EMBL/GenBank/DDBJ databases">
        <title>Sequencing the genomes of 1000 actinobacteria strains.</title>
        <authorList>
            <person name="Klenk H.-P."/>
        </authorList>
    </citation>
    <scope>NUCLEOTIDE SEQUENCE [LARGE SCALE GENOMIC DNA]</scope>
    <source>
        <strain evidence="9 10">DSM 45554</strain>
    </source>
</reference>
<keyword evidence="7" id="KW-0732">Signal</keyword>
<dbReference type="EMBL" id="JAVDYE010000001">
    <property type="protein sequence ID" value="MDR7381634.1"/>
    <property type="molecule type" value="Genomic_DNA"/>
</dbReference>
<dbReference type="SMART" id="SM00495">
    <property type="entry name" value="ChtBD3"/>
    <property type="match status" value="1"/>
</dbReference>
<organism evidence="9 10">
    <name type="scientific">Promicromonospora iranensis</name>
    <dbReference type="NCBI Taxonomy" id="1105144"/>
    <lineage>
        <taxon>Bacteria</taxon>
        <taxon>Bacillati</taxon>
        <taxon>Actinomycetota</taxon>
        <taxon>Actinomycetes</taxon>
        <taxon>Micrococcales</taxon>
        <taxon>Promicromonosporaceae</taxon>
        <taxon>Promicromonospora</taxon>
    </lineage>
</organism>
<dbReference type="RefSeq" id="WP_274993982.1">
    <property type="nucleotide sequence ID" value="NZ_JAJQQP010000006.1"/>
</dbReference>
<keyword evidence="4 5" id="KW-0326">Glycosidase</keyword>
<dbReference type="PANTHER" id="PTHR34142">
    <property type="entry name" value="ENDO-BETA-1,4-GLUCANASE A"/>
    <property type="match status" value="1"/>
</dbReference>
<dbReference type="CDD" id="cd12214">
    <property type="entry name" value="ChiA1_BD"/>
    <property type="match status" value="1"/>
</dbReference>
<evidence type="ECO:0000313" key="10">
    <source>
        <dbReference type="Proteomes" id="UP001183585"/>
    </source>
</evidence>
<dbReference type="PANTHER" id="PTHR34142:SF1">
    <property type="entry name" value="GLYCOSIDE HYDROLASE FAMILY 5 DOMAIN-CONTAINING PROTEIN"/>
    <property type="match status" value="1"/>
</dbReference>
<evidence type="ECO:0000313" key="9">
    <source>
        <dbReference type="EMBL" id="MDR7381634.1"/>
    </source>
</evidence>
<sequence length="420" mass="45221">MKVSRRAPIVVAVATAAMLALGTAVVPLAPATAVAAECSAPAWAEGSSYGAGQQVTYEGSSYTATMAHTAHPGAGWDPASTPTLWTLDGTCDGGPAPEPTPTDPPTDPEPEADTPVAANGQLAVCGVGLCNEQGKRIQLRGMSTHGTQWYSQCVTDGSLDTLAYDWNADVVRISTYVQEGGYETDPARFTALVNRYIDMLTARGMYAIVDWHMLEPGDPNFNLERAKTFFTAIAERNNGNNNIIYEVANEPHGVSWQTIKGYHEQIIPVIRAKDPDAVVLLGTRAWSSLGVSEGSNESEVVNNPVNASNVMYTFHFYAASHGQEYLDALSRAADRIPLFITEFGTQDYAGEGGNDFAMSQRYLDLAASKKISWVNWNFSDDHRSGAVLTEGSCASGSFGTGNLKESGRWIRDRIRTADDF</sequence>
<dbReference type="InterPro" id="IPR001547">
    <property type="entry name" value="Glyco_hydro_5"/>
</dbReference>
<dbReference type="SUPFAM" id="SSF51445">
    <property type="entry name" value="(Trans)glycosidases"/>
    <property type="match status" value="1"/>
</dbReference>
<evidence type="ECO:0000256" key="4">
    <source>
        <dbReference type="ARBA" id="ARBA00023295"/>
    </source>
</evidence>
<feature type="signal peptide" evidence="7">
    <location>
        <begin position="1"/>
        <end position="35"/>
    </location>
</feature>
<accession>A0ABU2CJW7</accession>
<evidence type="ECO:0000256" key="3">
    <source>
        <dbReference type="ARBA" id="ARBA00022801"/>
    </source>
</evidence>
<dbReference type="SUPFAM" id="SSF51055">
    <property type="entry name" value="Carbohydrate binding domain"/>
    <property type="match status" value="1"/>
</dbReference>
<keyword evidence="3 5" id="KW-0378">Hydrolase</keyword>
<comment type="similarity">
    <text evidence="5">Belongs to the glycosyl hydrolase 5 (cellulase A) family.</text>
</comment>
<evidence type="ECO:0000256" key="2">
    <source>
        <dbReference type="ARBA" id="ARBA00012601"/>
    </source>
</evidence>
<evidence type="ECO:0000256" key="7">
    <source>
        <dbReference type="SAM" id="SignalP"/>
    </source>
</evidence>
<dbReference type="Proteomes" id="UP001183585">
    <property type="component" value="Unassembled WGS sequence"/>
</dbReference>
<evidence type="ECO:0000256" key="5">
    <source>
        <dbReference type="RuleBase" id="RU361153"/>
    </source>
</evidence>
<evidence type="ECO:0000256" key="6">
    <source>
        <dbReference type="SAM" id="MobiDB-lite"/>
    </source>
</evidence>
<dbReference type="InterPro" id="IPR018087">
    <property type="entry name" value="Glyco_hydro_5_CS"/>
</dbReference>
<feature type="region of interest" description="Disordered" evidence="6">
    <location>
        <begin position="88"/>
        <end position="115"/>
    </location>
</feature>
<dbReference type="InterPro" id="IPR017853">
    <property type="entry name" value="GH"/>
</dbReference>
<name>A0ABU2CJW7_9MICO</name>
<dbReference type="Gene3D" id="2.10.10.20">
    <property type="entry name" value="Carbohydrate-binding module superfamily 5/12"/>
    <property type="match status" value="1"/>
</dbReference>
<dbReference type="PROSITE" id="PS51318">
    <property type="entry name" value="TAT"/>
    <property type="match status" value="1"/>
</dbReference>
<dbReference type="GO" id="GO:0008810">
    <property type="term" value="F:cellulase activity"/>
    <property type="evidence" value="ECO:0007669"/>
    <property type="project" value="UniProtKB-EC"/>
</dbReference>
<keyword evidence="10" id="KW-1185">Reference proteome</keyword>
<dbReference type="Pfam" id="PF02839">
    <property type="entry name" value="CBM_5_12"/>
    <property type="match status" value="1"/>
</dbReference>
<comment type="caution">
    <text evidence="9">The sequence shown here is derived from an EMBL/GenBank/DDBJ whole genome shotgun (WGS) entry which is preliminary data.</text>
</comment>
<evidence type="ECO:0000259" key="8">
    <source>
        <dbReference type="SMART" id="SM00495"/>
    </source>
</evidence>
<feature type="compositionally biased region" description="Pro residues" evidence="6">
    <location>
        <begin position="96"/>
        <end position="105"/>
    </location>
</feature>
<dbReference type="Gene3D" id="3.20.20.80">
    <property type="entry name" value="Glycosidases"/>
    <property type="match status" value="1"/>
</dbReference>
<evidence type="ECO:0000256" key="1">
    <source>
        <dbReference type="ARBA" id="ARBA00000966"/>
    </source>
</evidence>
<comment type="catalytic activity">
    <reaction evidence="1">
        <text>Endohydrolysis of (1-&gt;4)-beta-D-glucosidic linkages in cellulose, lichenin and cereal beta-D-glucans.</text>
        <dbReference type="EC" id="3.2.1.4"/>
    </reaction>
</comment>
<dbReference type="EC" id="3.2.1.4" evidence="2"/>
<gene>
    <name evidence="9" type="ORF">J2S48_001149</name>
</gene>